<reference evidence="2 3" key="1">
    <citation type="journal article" date="2019" name="Commun. Biol.">
        <title>The bagworm genome reveals a unique fibroin gene that provides high tensile strength.</title>
        <authorList>
            <person name="Kono N."/>
            <person name="Nakamura H."/>
            <person name="Ohtoshi R."/>
            <person name="Tomita M."/>
            <person name="Numata K."/>
            <person name="Arakawa K."/>
        </authorList>
    </citation>
    <scope>NUCLEOTIDE SEQUENCE [LARGE SCALE GENOMIC DNA]</scope>
</reference>
<feature type="compositionally biased region" description="Low complexity" evidence="1">
    <location>
        <begin position="32"/>
        <end position="44"/>
    </location>
</feature>
<feature type="compositionally biased region" description="Acidic residues" evidence="1">
    <location>
        <begin position="15"/>
        <end position="26"/>
    </location>
</feature>
<dbReference type="EMBL" id="BGZK01000363">
    <property type="protein sequence ID" value="GBP39283.1"/>
    <property type="molecule type" value="Genomic_DNA"/>
</dbReference>
<proteinExistence type="predicted"/>
<dbReference type="AlphaFoldDB" id="A0A4C1VKZ7"/>
<organism evidence="2 3">
    <name type="scientific">Eumeta variegata</name>
    <name type="common">Bagworm moth</name>
    <name type="synonym">Eumeta japonica</name>
    <dbReference type="NCBI Taxonomy" id="151549"/>
    <lineage>
        <taxon>Eukaryota</taxon>
        <taxon>Metazoa</taxon>
        <taxon>Ecdysozoa</taxon>
        <taxon>Arthropoda</taxon>
        <taxon>Hexapoda</taxon>
        <taxon>Insecta</taxon>
        <taxon>Pterygota</taxon>
        <taxon>Neoptera</taxon>
        <taxon>Endopterygota</taxon>
        <taxon>Lepidoptera</taxon>
        <taxon>Glossata</taxon>
        <taxon>Ditrysia</taxon>
        <taxon>Tineoidea</taxon>
        <taxon>Psychidae</taxon>
        <taxon>Oiketicinae</taxon>
        <taxon>Eumeta</taxon>
    </lineage>
</organism>
<evidence type="ECO:0000313" key="3">
    <source>
        <dbReference type="Proteomes" id="UP000299102"/>
    </source>
</evidence>
<accession>A0A4C1VKZ7</accession>
<gene>
    <name evidence="2" type="ORF">EVAR_20510_1</name>
</gene>
<evidence type="ECO:0000256" key="1">
    <source>
        <dbReference type="SAM" id="MobiDB-lite"/>
    </source>
</evidence>
<dbReference type="Proteomes" id="UP000299102">
    <property type="component" value="Unassembled WGS sequence"/>
</dbReference>
<sequence>MNLPETEEAVKEIDAEAEQPLEEGQSDDSAGSTTVQTSDTSTSQRDSRRAVYDVKHRSAAARVSFPKILKSTIRIAQLTHRGVRALGTIRVRHVAPGADKRECP</sequence>
<name>A0A4C1VKZ7_EUMVA</name>
<protein>
    <submittedName>
        <fullName evidence="2">Uncharacterized protein</fullName>
    </submittedName>
</protein>
<comment type="caution">
    <text evidence="2">The sequence shown here is derived from an EMBL/GenBank/DDBJ whole genome shotgun (WGS) entry which is preliminary data.</text>
</comment>
<feature type="region of interest" description="Disordered" evidence="1">
    <location>
        <begin position="1"/>
        <end position="53"/>
    </location>
</feature>
<evidence type="ECO:0000313" key="2">
    <source>
        <dbReference type="EMBL" id="GBP39283.1"/>
    </source>
</evidence>
<keyword evidence="3" id="KW-1185">Reference proteome</keyword>